<evidence type="ECO:0000313" key="2">
    <source>
        <dbReference type="Proteomes" id="UP000003614"/>
    </source>
</evidence>
<organism evidence="1 2">
    <name type="scientific">Salmonella virchow (strain SL491)</name>
    <dbReference type="NCBI Taxonomy" id="465517"/>
    <lineage>
        <taxon>Bacteria</taxon>
        <taxon>Pseudomonadati</taxon>
        <taxon>Pseudomonadota</taxon>
        <taxon>Gammaproteobacteria</taxon>
        <taxon>Enterobacterales</taxon>
        <taxon>Enterobacteriaceae</taxon>
        <taxon>Salmonella</taxon>
    </lineage>
</organism>
<dbReference type="AlphaFoldDB" id="A0A6C8F083"/>
<evidence type="ECO:0000313" key="1">
    <source>
        <dbReference type="EMBL" id="EDZ02778.1"/>
    </source>
</evidence>
<sequence length="46" mass="5402">MLYLVFDISFADSMMATGSYSFDDYLRSSYTQYSFVLAHHMPQHNL</sequence>
<protein>
    <submittedName>
        <fullName evidence="1">Uncharacterized protein</fullName>
    </submittedName>
</protein>
<dbReference type="EMBL" id="ABFH02000001">
    <property type="protein sequence ID" value="EDZ02778.1"/>
    <property type="molecule type" value="Genomic_DNA"/>
</dbReference>
<proteinExistence type="predicted"/>
<comment type="caution">
    <text evidence="1">The sequence shown here is derived from an EMBL/GenBank/DDBJ whole genome shotgun (WGS) entry which is preliminary data.</text>
</comment>
<name>A0A6C8F083_SALV4</name>
<dbReference type="Proteomes" id="UP000003614">
    <property type="component" value="Unassembled WGS sequence"/>
</dbReference>
<reference evidence="1 2" key="1">
    <citation type="journal article" date="2011" name="J. Bacteriol.">
        <title>Comparative genomics of 28 Salmonella enterica isolates: evidence for CRISPR-mediated adaptive sublineage evolution.</title>
        <authorList>
            <person name="Fricke W.F."/>
            <person name="Mammel M.K."/>
            <person name="McDermott P.F."/>
            <person name="Tartera C."/>
            <person name="White D.G."/>
            <person name="Leclerc J.E."/>
            <person name="Ravel J."/>
            <person name="Cebula T.A."/>
        </authorList>
    </citation>
    <scope>NUCLEOTIDE SEQUENCE [LARGE SCALE GENOMIC DNA]</scope>
    <source>
        <strain evidence="1 2">SL491</strain>
    </source>
</reference>
<gene>
    <name evidence="1" type="ORF">SeV_B0393</name>
</gene>
<accession>A0A6C8F083</accession>